<evidence type="ECO:0000313" key="5">
    <source>
        <dbReference type="Proteomes" id="UP001140094"/>
    </source>
</evidence>
<dbReference type="EMBL" id="JANBUO010000437">
    <property type="protein sequence ID" value="KAJ2804125.1"/>
    <property type="molecule type" value="Genomic_DNA"/>
</dbReference>
<evidence type="ECO:0000256" key="1">
    <source>
        <dbReference type="SAM" id="MobiDB-lite"/>
    </source>
</evidence>
<evidence type="ECO:0000259" key="2">
    <source>
        <dbReference type="Pfam" id="PF00789"/>
    </source>
</evidence>
<keyword evidence="5" id="KW-1185">Reference proteome</keyword>
<comment type="caution">
    <text evidence="4">The sequence shown here is derived from an EMBL/GenBank/DDBJ whole genome shotgun (WGS) entry which is preliminary data.</text>
</comment>
<feature type="compositionally biased region" description="Polar residues" evidence="1">
    <location>
        <begin position="451"/>
        <end position="471"/>
    </location>
</feature>
<dbReference type="Proteomes" id="UP001140094">
    <property type="component" value="Unassembled WGS sequence"/>
</dbReference>
<sequence length="521" mass="55956">MPAFTVLSTTGRAVTVRPSPSDTLQSVVVSACSLIPNSGNPENYTLQHNRKTLSLPTPVRLANLPQGAKLQLCLVNSKAAGNSSQKPDAPVKVALQIVGAGRIINDFATGSTLWDILVKAESSSGGTLNLTTRCCETEKKTDGKVAYQQPVLLLLNKEFSTNDALQSTTLRSLGFTGGGNVMVRLSFKDTQISASELQKMADASLCASEQKPTAPAELSKTEPIQSQALEPKKMKVMDQPETTNMPSHNERAVADNSDSNKRQAASPTLETQQIRVFDTPAATPSSASQLASLDTSEVDPEDAKLLLSIQRTRQAESERGFKSRLAQEAEERKRREQFYQTHPKTTIRFRFPDQVQVQATFLSTDCVSKLFVFIADVLVDAGVLSMLVLQPAQDLAAWKAKSLREAGLAPAAVVHVRLNGDPKVRPSTLELLKPEVGALAQPLEIPDSGNVAETSSSPSVARDSPASTSSALMPELRSSASPALDDNGRASSGPPVASSSATKNRNALRMPKWFYAGQRKH</sequence>
<dbReference type="PANTHER" id="PTHR46467">
    <property type="entry name" value="TETHER CONTAINING UBX DOMAIN FOR GLUT4"/>
    <property type="match status" value="1"/>
</dbReference>
<feature type="compositionally biased region" description="Polar residues" evidence="1">
    <location>
        <begin position="262"/>
        <end position="274"/>
    </location>
</feature>
<feature type="domain" description="UBX" evidence="2">
    <location>
        <begin position="342"/>
        <end position="416"/>
    </location>
</feature>
<name>A0A9W8LUU9_9FUNG</name>
<dbReference type="GO" id="GO:0005634">
    <property type="term" value="C:nucleus"/>
    <property type="evidence" value="ECO:0007669"/>
    <property type="project" value="TreeGrafter"/>
</dbReference>
<dbReference type="PANTHER" id="PTHR46467:SF1">
    <property type="entry name" value="TETHER CONTAINING UBX DOMAIN FOR GLUT4"/>
    <property type="match status" value="1"/>
</dbReference>
<dbReference type="InterPro" id="IPR059238">
    <property type="entry name" value="UBX1_UBXN9"/>
</dbReference>
<gene>
    <name evidence="4" type="ORF">H4R20_002626</name>
</gene>
<feature type="region of interest" description="Disordered" evidence="1">
    <location>
        <begin position="443"/>
        <end position="521"/>
    </location>
</feature>
<protein>
    <recommendedName>
        <fullName evidence="6">UBX domain-containing protein</fullName>
    </recommendedName>
</protein>
<dbReference type="GO" id="GO:0006886">
    <property type="term" value="P:intracellular protein transport"/>
    <property type="evidence" value="ECO:0007669"/>
    <property type="project" value="TreeGrafter"/>
</dbReference>
<dbReference type="AlphaFoldDB" id="A0A9W8LUU9"/>
<dbReference type="InterPro" id="IPR001012">
    <property type="entry name" value="UBX_dom"/>
</dbReference>
<feature type="domain" description="TUG ubiquitin-like" evidence="3">
    <location>
        <begin position="8"/>
        <end position="72"/>
    </location>
</feature>
<feature type="region of interest" description="Disordered" evidence="1">
    <location>
        <begin position="206"/>
        <end position="275"/>
    </location>
</feature>
<evidence type="ECO:0000259" key="3">
    <source>
        <dbReference type="Pfam" id="PF11470"/>
    </source>
</evidence>
<feature type="compositionally biased region" description="Low complexity" evidence="1">
    <location>
        <begin position="490"/>
        <end position="501"/>
    </location>
</feature>
<evidence type="ECO:0000313" key="4">
    <source>
        <dbReference type="EMBL" id="KAJ2804125.1"/>
    </source>
</evidence>
<dbReference type="GO" id="GO:0012506">
    <property type="term" value="C:vesicle membrane"/>
    <property type="evidence" value="ECO:0007669"/>
    <property type="project" value="TreeGrafter"/>
</dbReference>
<dbReference type="OrthoDB" id="440781at2759"/>
<feature type="compositionally biased region" description="Basic and acidic residues" evidence="1">
    <location>
        <begin position="248"/>
        <end position="261"/>
    </location>
</feature>
<reference evidence="4" key="1">
    <citation type="submission" date="2022-07" db="EMBL/GenBank/DDBJ databases">
        <title>Phylogenomic reconstructions and comparative analyses of Kickxellomycotina fungi.</title>
        <authorList>
            <person name="Reynolds N.K."/>
            <person name="Stajich J.E."/>
            <person name="Barry K."/>
            <person name="Grigoriev I.V."/>
            <person name="Crous P."/>
            <person name="Smith M.E."/>
        </authorList>
    </citation>
    <scope>NUCLEOTIDE SEQUENCE</scope>
    <source>
        <strain evidence="4">NRRL 1565</strain>
    </source>
</reference>
<accession>A0A9W8LUU9</accession>
<dbReference type="CDD" id="cd17075">
    <property type="entry name" value="UBX1_UBXN9"/>
    <property type="match status" value="1"/>
</dbReference>
<dbReference type="SUPFAM" id="SSF54236">
    <property type="entry name" value="Ubiquitin-like"/>
    <property type="match status" value="2"/>
</dbReference>
<evidence type="ECO:0008006" key="6">
    <source>
        <dbReference type="Google" id="ProtNLM"/>
    </source>
</evidence>
<dbReference type="InterPro" id="IPR021569">
    <property type="entry name" value="TUG-UBL1"/>
</dbReference>
<organism evidence="4 5">
    <name type="scientific">Coemansia guatemalensis</name>
    <dbReference type="NCBI Taxonomy" id="2761395"/>
    <lineage>
        <taxon>Eukaryota</taxon>
        <taxon>Fungi</taxon>
        <taxon>Fungi incertae sedis</taxon>
        <taxon>Zoopagomycota</taxon>
        <taxon>Kickxellomycotina</taxon>
        <taxon>Kickxellomycetes</taxon>
        <taxon>Kickxellales</taxon>
        <taxon>Kickxellaceae</taxon>
        <taxon>Coemansia</taxon>
    </lineage>
</organism>
<dbReference type="Gene3D" id="3.10.20.90">
    <property type="entry name" value="Phosphatidylinositol 3-kinase Catalytic Subunit, Chain A, domain 1"/>
    <property type="match status" value="2"/>
</dbReference>
<proteinExistence type="predicted"/>
<dbReference type="GO" id="GO:0005737">
    <property type="term" value="C:cytoplasm"/>
    <property type="evidence" value="ECO:0007669"/>
    <property type="project" value="TreeGrafter"/>
</dbReference>
<dbReference type="InterPro" id="IPR029071">
    <property type="entry name" value="Ubiquitin-like_domsf"/>
</dbReference>
<dbReference type="Pfam" id="PF11470">
    <property type="entry name" value="TUG-UBL1"/>
    <property type="match status" value="1"/>
</dbReference>
<dbReference type="Pfam" id="PF00789">
    <property type="entry name" value="UBX"/>
    <property type="match status" value="1"/>
</dbReference>